<name>A0A0A8ZFM1_ARUDO</name>
<evidence type="ECO:0000313" key="2">
    <source>
        <dbReference type="EMBL" id="JAD35545.1"/>
    </source>
</evidence>
<proteinExistence type="predicted"/>
<organism evidence="2">
    <name type="scientific">Arundo donax</name>
    <name type="common">Giant reed</name>
    <name type="synonym">Donax arundinaceus</name>
    <dbReference type="NCBI Taxonomy" id="35708"/>
    <lineage>
        <taxon>Eukaryota</taxon>
        <taxon>Viridiplantae</taxon>
        <taxon>Streptophyta</taxon>
        <taxon>Embryophyta</taxon>
        <taxon>Tracheophyta</taxon>
        <taxon>Spermatophyta</taxon>
        <taxon>Magnoliopsida</taxon>
        <taxon>Liliopsida</taxon>
        <taxon>Poales</taxon>
        <taxon>Poaceae</taxon>
        <taxon>PACMAD clade</taxon>
        <taxon>Arundinoideae</taxon>
        <taxon>Arundineae</taxon>
        <taxon>Arundo</taxon>
    </lineage>
</organism>
<reference evidence="2" key="1">
    <citation type="submission" date="2014-09" db="EMBL/GenBank/DDBJ databases">
        <authorList>
            <person name="Magalhaes I.L.F."/>
            <person name="Oliveira U."/>
            <person name="Santos F.R."/>
            <person name="Vidigal T.H.D.A."/>
            <person name="Brescovit A.D."/>
            <person name="Santos A.J."/>
        </authorList>
    </citation>
    <scope>NUCLEOTIDE SEQUENCE</scope>
    <source>
        <tissue evidence="2">Shoot tissue taken approximately 20 cm above the soil surface</tissue>
    </source>
</reference>
<accession>A0A0A8ZFM1</accession>
<reference evidence="2" key="2">
    <citation type="journal article" date="2015" name="Data Brief">
        <title>Shoot transcriptome of the giant reed, Arundo donax.</title>
        <authorList>
            <person name="Barrero R.A."/>
            <person name="Guerrero F.D."/>
            <person name="Moolhuijzen P."/>
            <person name="Goolsby J.A."/>
            <person name="Tidwell J."/>
            <person name="Bellgard S.E."/>
            <person name="Bellgard M.I."/>
        </authorList>
    </citation>
    <scope>NUCLEOTIDE SEQUENCE</scope>
    <source>
        <tissue evidence="2">Shoot tissue taken approximately 20 cm above the soil surface</tissue>
    </source>
</reference>
<evidence type="ECO:0000256" key="1">
    <source>
        <dbReference type="SAM" id="MobiDB-lite"/>
    </source>
</evidence>
<sequence length="78" mass="9104">MGFVMCVVYNLCCCPCIIRILNMRSRKYQQRQQAIQDLTKRQRDQELAKNKEMLKRFNVPFTNSTPPAGSQVQVARPI</sequence>
<feature type="compositionally biased region" description="Polar residues" evidence="1">
    <location>
        <begin position="60"/>
        <end position="78"/>
    </location>
</feature>
<feature type="region of interest" description="Disordered" evidence="1">
    <location>
        <begin position="59"/>
        <end position="78"/>
    </location>
</feature>
<dbReference type="AlphaFoldDB" id="A0A0A8ZFM1"/>
<protein>
    <submittedName>
        <fullName evidence="2">Uncharacterized protein</fullName>
    </submittedName>
</protein>
<dbReference type="EMBL" id="GBRH01262350">
    <property type="protein sequence ID" value="JAD35545.1"/>
    <property type="molecule type" value="Transcribed_RNA"/>
</dbReference>